<dbReference type="Pfam" id="PF02770">
    <property type="entry name" value="Acyl-CoA_dh_M"/>
    <property type="match status" value="1"/>
</dbReference>
<dbReference type="InterPro" id="IPR046373">
    <property type="entry name" value="Acyl-CoA_Oxase/DH_mid-dom_sf"/>
</dbReference>
<evidence type="ECO:0000256" key="2">
    <source>
        <dbReference type="ARBA" id="ARBA00009347"/>
    </source>
</evidence>
<dbReference type="PANTHER" id="PTHR43884">
    <property type="entry name" value="ACYL-COA DEHYDROGENASE"/>
    <property type="match status" value="1"/>
</dbReference>
<dbReference type="InterPro" id="IPR036250">
    <property type="entry name" value="AcylCo_DH-like_C"/>
</dbReference>
<keyword evidence="11" id="KW-1185">Reference proteome</keyword>
<dbReference type="Pfam" id="PF02771">
    <property type="entry name" value="Acyl-CoA_dh_N"/>
    <property type="match status" value="1"/>
</dbReference>
<evidence type="ECO:0000256" key="6">
    <source>
        <dbReference type="RuleBase" id="RU362125"/>
    </source>
</evidence>
<reference evidence="11" key="1">
    <citation type="journal article" date="2019" name="Int. J. Syst. Evol. Microbiol.">
        <title>The Global Catalogue of Microorganisms (GCM) 10K type strain sequencing project: providing services to taxonomists for standard genome sequencing and annotation.</title>
        <authorList>
            <consortium name="The Broad Institute Genomics Platform"/>
            <consortium name="The Broad Institute Genome Sequencing Center for Infectious Disease"/>
            <person name="Wu L."/>
            <person name="Ma J."/>
        </authorList>
    </citation>
    <scope>NUCLEOTIDE SEQUENCE [LARGE SCALE GENOMIC DNA]</scope>
    <source>
        <strain evidence="11">JCM 15614</strain>
    </source>
</reference>
<accession>A0ABP6NZF3</accession>
<dbReference type="Gene3D" id="1.10.540.10">
    <property type="entry name" value="Acyl-CoA dehydrogenase/oxidase, N-terminal domain"/>
    <property type="match status" value="1"/>
</dbReference>
<evidence type="ECO:0000256" key="1">
    <source>
        <dbReference type="ARBA" id="ARBA00001974"/>
    </source>
</evidence>
<dbReference type="EMBL" id="BAAAVV010000002">
    <property type="protein sequence ID" value="GAA3162514.1"/>
    <property type="molecule type" value="Genomic_DNA"/>
</dbReference>
<evidence type="ECO:0000256" key="4">
    <source>
        <dbReference type="ARBA" id="ARBA00022827"/>
    </source>
</evidence>
<evidence type="ECO:0000259" key="8">
    <source>
        <dbReference type="Pfam" id="PF02770"/>
    </source>
</evidence>
<feature type="domain" description="Acyl-CoA dehydrogenase/oxidase N-terminal" evidence="9">
    <location>
        <begin position="7"/>
        <end position="118"/>
    </location>
</feature>
<dbReference type="Proteomes" id="UP001499924">
    <property type="component" value="Unassembled WGS sequence"/>
</dbReference>
<dbReference type="RefSeq" id="WP_344687861.1">
    <property type="nucleotide sequence ID" value="NZ_BAAAVV010000002.1"/>
</dbReference>
<keyword evidence="5 6" id="KW-0560">Oxidoreductase</keyword>
<comment type="similarity">
    <text evidence="2 6">Belongs to the acyl-CoA dehydrogenase family.</text>
</comment>
<sequence>MNFTYDSEQNDLREAVRGLLARAYGDSEARRKIAETDPGFDEKTWSRLAEMGILGLPFAEDDGGMGAGPVEVAIVAEEIGRVIAPEPFVEAVVLAGGLVAAVGSAEQRSEVLGGLAEGGLLPAFAHAEPRTRWSASASAVTATKAGEGWTLTGVKEPVPHGARADVLVVSAVLAGDDPTARTGLFLVQGDAEGLTRTGYRTHDGGRAAHVEFAGTPAVALGEGGDATAAIETALATARIAYSHEAIGAMDTALRITSEYLKTRKQFGVTLNKFQALTFRAADMYVSIELARSVALWASMVQDAGGDVAAAADRARLVTSRAGRHIGEEAIQLHGGIGVTAEYSVGHYTSRLTAIDHVLGDGDWALARLARTVGDSPTVDPLGAPYA</sequence>
<evidence type="ECO:0000256" key="3">
    <source>
        <dbReference type="ARBA" id="ARBA00022630"/>
    </source>
</evidence>
<dbReference type="InterPro" id="IPR006091">
    <property type="entry name" value="Acyl-CoA_Oxase/DH_mid-dom"/>
</dbReference>
<dbReference type="Pfam" id="PF00441">
    <property type="entry name" value="Acyl-CoA_dh_1"/>
    <property type="match status" value="1"/>
</dbReference>
<gene>
    <name evidence="10" type="ORF">GCM10010531_12950</name>
</gene>
<dbReference type="SUPFAM" id="SSF56645">
    <property type="entry name" value="Acyl-CoA dehydrogenase NM domain-like"/>
    <property type="match status" value="1"/>
</dbReference>
<keyword evidence="3 6" id="KW-0285">Flavoprotein</keyword>
<evidence type="ECO:0000313" key="11">
    <source>
        <dbReference type="Proteomes" id="UP001499924"/>
    </source>
</evidence>
<proteinExistence type="inferred from homology"/>
<dbReference type="InterPro" id="IPR013786">
    <property type="entry name" value="AcylCoA_DH/ox_N"/>
</dbReference>
<dbReference type="InterPro" id="IPR009075">
    <property type="entry name" value="AcylCo_DH/oxidase_C"/>
</dbReference>
<organism evidence="10 11">
    <name type="scientific">Blastococcus jejuensis</name>
    <dbReference type="NCBI Taxonomy" id="351224"/>
    <lineage>
        <taxon>Bacteria</taxon>
        <taxon>Bacillati</taxon>
        <taxon>Actinomycetota</taxon>
        <taxon>Actinomycetes</taxon>
        <taxon>Geodermatophilales</taxon>
        <taxon>Geodermatophilaceae</taxon>
        <taxon>Blastococcus</taxon>
    </lineage>
</organism>
<evidence type="ECO:0000313" key="10">
    <source>
        <dbReference type="EMBL" id="GAA3162514.1"/>
    </source>
</evidence>
<dbReference type="InterPro" id="IPR009100">
    <property type="entry name" value="AcylCoA_DH/oxidase_NM_dom_sf"/>
</dbReference>
<feature type="domain" description="Acyl-CoA oxidase/dehydrogenase middle" evidence="8">
    <location>
        <begin position="123"/>
        <end position="207"/>
    </location>
</feature>
<comment type="caution">
    <text evidence="10">The sequence shown here is derived from an EMBL/GenBank/DDBJ whole genome shotgun (WGS) entry which is preliminary data.</text>
</comment>
<dbReference type="InterPro" id="IPR037069">
    <property type="entry name" value="AcylCoA_DH/ox_N_sf"/>
</dbReference>
<evidence type="ECO:0000259" key="7">
    <source>
        <dbReference type="Pfam" id="PF00441"/>
    </source>
</evidence>
<feature type="domain" description="Acyl-CoA dehydrogenase/oxidase C-terminal" evidence="7">
    <location>
        <begin position="229"/>
        <end position="370"/>
    </location>
</feature>
<evidence type="ECO:0000259" key="9">
    <source>
        <dbReference type="Pfam" id="PF02771"/>
    </source>
</evidence>
<dbReference type="CDD" id="cd00567">
    <property type="entry name" value="ACAD"/>
    <property type="match status" value="1"/>
</dbReference>
<comment type="cofactor">
    <cofactor evidence="1 6">
        <name>FAD</name>
        <dbReference type="ChEBI" id="CHEBI:57692"/>
    </cofactor>
</comment>
<dbReference type="Gene3D" id="1.20.140.10">
    <property type="entry name" value="Butyryl-CoA Dehydrogenase, subunit A, domain 3"/>
    <property type="match status" value="1"/>
</dbReference>
<dbReference type="SUPFAM" id="SSF47203">
    <property type="entry name" value="Acyl-CoA dehydrogenase C-terminal domain-like"/>
    <property type="match status" value="1"/>
</dbReference>
<protein>
    <submittedName>
        <fullName evidence="10">Acyl-CoA dehydrogenase family protein</fullName>
    </submittedName>
</protein>
<dbReference type="PANTHER" id="PTHR43884:SF20">
    <property type="entry name" value="ACYL-COA DEHYDROGENASE FADE28"/>
    <property type="match status" value="1"/>
</dbReference>
<name>A0ABP6NZF3_9ACTN</name>
<dbReference type="Gene3D" id="2.40.110.10">
    <property type="entry name" value="Butyryl-CoA Dehydrogenase, subunit A, domain 2"/>
    <property type="match status" value="1"/>
</dbReference>
<evidence type="ECO:0000256" key="5">
    <source>
        <dbReference type="ARBA" id="ARBA00023002"/>
    </source>
</evidence>
<keyword evidence="4 6" id="KW-0274">FAD</keyword>